<organism evidence="2 3">
    <name type="scientific">Cylicostephanus goldi</name>
    <name type="common">Nematode worm</name>
    <dbReference type="NCBI Taxonomy" id="71465"/>
    <lineage>
        <taxon>Eukaryota</taxon>
        <taxon>Metazoa</taxon>
        <taxon>Ecdysozoa</taxon>
        <taxon>Nematoda</taxon>
        <taxon>Chromadorea</taxon>
        <taxon>Rhabditida</taxon>
        <taxon>Rhabditina</taxon>
        <taxon>Rhabditomorpha</taxon>
        <taxon>Strongyloidea</taxon>
        <taxon>Strongylidae</taxon>
        <taxon>Cylicostephanus</taxon>
    </lineage>
</organism>
<feature type="compositionally biased region" description="Polar residues" evidence="1">
    <location>
        <begin position="12"/>
        <end position="28"/>
    </location>
</feature>
<accession>A0A3P6QX20</accession>
<evidence type="ECO:0000313" key="3">
    <source>
        <dbReference type="Proteomes" id="UP000271889"/>
    </source>
</evidence>
<evidence type="ECO:0000256" key="1">
    <source>
        <dbReference type="SAM" id="MobiDB-lite"/>
    </source>
</evidence>
<dbReference type="EMBL" id="UYRV01000706">
    <property type="protein sequence ID" value="VDK45295.1"/>
    <property type="molecule type" value="Genomic_DNA"/>
</dbReference>
<evidence type="ECO:0000313" key="2">
    <source>
        <dbReference type="EMBL" id="VDK45295.1"/>
    </source>
</evidence>
<dbReference type="OrthoDB" id="10498000at2759"/>
<gene>
    <name evidence="2" type="ORF">CGOC_LOCUS486</name>
</gene>
<dbReference type="Proteomes" id="UP000271889">
    <property type="component" value="Unassembled WGS sequence"/>
</dbReference>
<sequence>MQLGGAFPFSLVPSTSTASQASVIMNSSDSRDDVTPPAGKRMKTDEDEEKERAK</sequence>
<name>A0A3P6QX20_CYLGO</name>
<keyword evidence="3" id="KW-1185">Reference proteome</keyword>
<feature type="region of interest" description="Disordered" evidence="1">
    <location>
        <begin position="1"/>
        <end position="54"/>
    </location>
</feature>
<protein>
    <submittedName>
        <fullName evidence="2">Uncharacterized protein</fullName>
    </submittedName>
</protein>
<proteinExistence type="predicted"/>
<reference evidence="2 3" key="1">
    <citation type="submission" date="2018-11" db="EMBL/GenBank/DDBJ databases">
        <authorList>
            <consortium name="Pathogen Informatics"/>
        </authorList>
    </citation>
    <scope>NUCLEOTIDE SEQUENCE [LARGE SCALE GENOMIC DNA]</scope>
</reference>
<dbReference type="AlphaFoldDB" id="A0A3P6QX20"/>
<feature type="compositionally biased region" description="Acidic residues" evidence="1">
    <location>
        <begin position="45"/>
        <end position="54"/>
    </location>
</feature>